<feature type="transmembrane region" description="Helical" evidence="1">
    <location>
        <begin position="542"/>
        <end position="562"/>
    </location>
</feature>
<reference evidence="2" key="1">
    <citation type="journal article" date="2020" name="mSystems">
        <title>Genome- and Community-Level Interaction Insights into Carbon Utilization and Element Cycling Functions of Hydrothermarchaeota in Hydrothermal Sediment.</title>
        <authorList>
            <person name="Zhou Z."/>
            <person name="Liu Y."/>
            <person name="Xu W."/>
            <person name="Pan J."/>
            <person name="Luo Z.H."/>
            <person name="Li M."/>
        </authorList>
    </citation>
    <scope>NUCLEOTIDE SEQUENCE [LARGE SCALE GENOMIC DNA]</scope>
    <source>
        <strain evidence="2">HyVt-489</strain>
    </source>
</reference>
<dbReference type="GO" id="GO:0042910">
    <property type="term" value="F:xenobiotic transmembrane transporter activity"/>
    <property type="evidence" value="ECO:0007669"/>
    <property type="project" value="TreeGrafter"/>
</dbReference>
<name>A0A7C3GK95_9PROT</name>
<dbReference type="Pfam" id="PF00873">
    <property type="entry name" value="ACR_tran"/>
    <property type="match status" value="1"/>
</dbReference>
<dbReference type="Proteomes" id="UP000886042">
    <property type="component" value="Unassembled WGS sequence"/>
</dbReference>
<feature type="transmembrane region" description="Helical" evidence="1">
    <location>
        <begin position="35"/>
        <end position="58"/>
    </location>
</feature>
<dbReference type="GO" id="GO:0005886">
    <property type="term" value="C:plasma membrane"/>
    <property type="evidence" value="ECO:0007669"/>
    <property type="project" value="TreeGrafter"/>
</dbReference>
<evidence type="ECO:0000256" key="1">
    <source>
        <dbReference type="SAM" id="Phobius"/>
    </source>
</evidence>
<dbReference type="SUPFAM" id="SSF82866">
    <property type="entry name" value="Multidrug efflux transporter AcrB transmembrane domain"/>
    <property type="match status" value="2"/>
</dbReference>
<keyword evidence="1" id="KW-1133">Transmembrane helix</keyword>
<dbReference type="InterPro" id="IPR001036">
    <property type="entry name" value="Acrflvin-R"/>
</dbReference>
<dbReference type="AlphaFoldDB" id="A0A7C3GK95"/>
<feature type="transmembrane region" description="Helical" evidence="1">
    <location>
        <begin position="465"/>
        <end position="485"/>
    </location>
</feature>
<dbReference type="Gene3D" id="3.30.70.1440">
    <property type="entry name" value="Multidrug efflux transporter AcrB pore domain"/>
    <property type="match status" value="1"/>
</dbReference>
<feature type="non-terminal residue" evidence="2">
    <location>
        <position position="1"/>
    </location>
</feature>
<feature type="transmembrane region" description="Helical" evidence="1">
    <location>
        <begin position="440"/>
        <end position="458"/>
    </location>
</feature>
<keyword evidence="1" id="KW-0472">Membrane</keyword>
<keyword evidence="1" id="KW-0812">Transmembrane</keyword>
<evidence type="ECO:0000313" key="2">
    <source>
        <dbReference type="EMBL" id="HFB54417.1"/>
    </source>
</evidence>
<dbReference type="SUPFAM" id="SSF82714">
    <property type="entry name" value="Multidrug efflux transporter AcrB TolC docking domain, DN and DC subdomains"/>
    <property type="match status" value="1"/>
</dbReference>
<dbReference type="InterPro" id="IPR027463">
    <property type="entry name" value="AcrB_DN_DC_subdom"/>
</dbReference>
<dbReference type="PRINTS" id="PR00702">
    <property type="entry name" value="ACRIFLAVINRP"/>
</dbReference>
<organism evidence="2">
    <name type="scientific">Hellea balneolensis</name>
    <dbReference type="NCBI Taxonomy" id="287478"/>
    <lineage>
        <taxon>Bacteria</taxon>
        <taxon>Pseudomonadati</taxon>
        <taxon>Pseudomonadota</taxon>
        <taxon>Alphaproteobacteria</taxon>
        <taxon>Maricaulales</taxon>
        <taxon>Robiginitomaculaceae</taxon>
        <taxon>Hellea</taxon>
    </lineage>
</organism>
<dbReference type="Gene3D" id="3.30.2090.10">
    <property type="entry name" value="Multidrug efflux transporter AcrB TolC docking domain, DN and DC subdomains"/>
    <property type="match status" value="1"/>
</dbReference>
<proteinExistence type="predicted"/>
<sequence>FWPIVSSTATTLAAFLPLLFWNTLPGQFMSYFPKTLIYVLTASLLMALIFLPTIGALFGPKKLANASESLKALSGTEGDPLSITGFTGAYARMIDKVASHPLKVTLVILMLVISIFYAFGATSAGRKVEFFTLDGGNEIYVYGRARGNTSTINEYEIALQIEERLKGIDGVKSMFTIAGEGAASAGGFRGPSSVPLDTVSRTFLELQPFDARRSTYEIEKDVRTALKDMPGLQMEVEVLADGPPVGKDVTIELTSNNLDHLNTAAQSLSAHMVAHKALIEVEDTMPLPGIEWQLDINREEAGRLGVDVSTIGAAVQFVTEGSLVGFFRPIDSDEEIDIRIRFPKTSRDMSGLDNLRIQTREGALPLSSVVKRTALPRRDSIQRRNQKRVYEVKGNTLPEFATNEIVSELGNWINNEAGFDEDVSYKFLGQDEENKAAGRFFAAAGIATLFMMGVILLWQFNSFWHVVLTLSAVVFSVAGVLLGLIFYPYVSILLCGTGVLALAGIVVNNNIVLIDTYQRLKLEGYSAHESVVRTAAQRMRPVFLTTITTIVGLMPMALAVRADLFAGEFSTKGSSTSAIWAPISYVLICGLAFSTILTLILTPALLAAPDLWGRNIKSAYKKTMDFLRRKFQSSHQ</sequence>
<dbReference type="PANTHER" id="PTHR32063:SF0">
    <property type="entry name" value="SWARMING MOTILITY PROTEIN SWRC"/>
    <property type="match status" value="1"/>
</dbReference>
<dbReference type="PANTHER" id="PTHR32063">
    <property type="match status" value="1"/>
</dbReference>
<feature type="transmembrane region" description="Helical" evidence="1">
    <location>
        <begin position="491"/>
        <end position="513"/>
    </location>
</feature>
<gene>
    <name evidence="2" type="ORF">ENJ46_00715</name>
</gene>
<protein>
    <submittedName>
        <fullName evidence="2">Efflux RND transporter permease subunit</fullName>
    </submittedName>
</protein>
<feature type="transmembrane region" description="Helical" evidence="1">
    <location>
        <begin position="102"/>
        <end position="120"/>
    </location>
</feature>
<dbReference type="Gene3D" id="3.30.70.1430">
    <property type="entry name" value="Multidrug efflux transporter AcrB pore domain"/>
    <property type="match status" value="1"/>
</dbReference>
<dbReference type="Gene3D" id="1.20.1640.10">
    <property type="entry name" value="Multidrug efflux transporter AcrB transmembrane domain"/>
    <property type="match status" value="2"/>
</dbReference>
<feature type="transmembrane region" description="Helical" evidence="1">
    <location>
        <begin position="582"/>
        <end position="608"/>
    </location>
</feature>
<accession>A0A7C3GK95</accession>
<dbReference type="EMBL" id="DRMN01000046">
    <property type="protein sequence ID" value="HFB54417.1"/>
    <property type="molecule type" value="Genomic_DNA"/>
</dbReference>
<comment type="caution">
    <text evidence="2">The sequence shown here is derived from an EMBL/GenBank/DDBJ whole genome shotgun (WGS) entry which is preliminary data.</text>
</comment>